<feature type="compositionally biased region" description="Pro residues" evidence="1">
    <location>
        <begin position="75"/>
        <end position="98"/>
    </location>
</feature>
<dbReference type="Proteomes" id="UP000277671">
    <property type="component" value="Unassembled WGS sequence"/>
</dbReference>
<proteinExistence type="predicted"/>
<evidence type="ECO:0000256" key="1">
    <source>
        <dbReference type="SAM" id="MobiDB-lite"/>
    </source>
</evidence>
<reference evidence="2 3" key="1">
    <citation type="submission" date="2018-10" db="EMBL/GenBank/DDBJ databases">
        <title>Sequencing the genomes of 1000 actinobacteria strains.</title>
        <authorList>
            <person name="Klenk H.-P."/>
        </authorList>
    </citation>
    <scope>NUCLEOTIDE SEQUENCE [LARGE SCALE GENOMIC DNA]</scope>
    <source>
        <strain evidence="2 3">DSM 45175</strain>
    </source>
</reference>
<accession>A0A495JIS4</accession>
<feature type="region of interest" description="Disordered" evidence="1">
    <location>
        <begin position="18"/>
        <end position="103"/>
    </location>
</feature>
<evidence type="ECO:0000313" key="2">
    <source>
        <dbReference type="EMBL" id="RKR88970.1"/>
    </source>
</evidence>
<dbReference type="AlphaFoldDB" id="A0A495JIS4"/>
<dbReference type="EMBL" id="RBKT01000001">
    <property type="protein sequence ID" value="RKR88970.1"/>
    <property type="molecule type" value="Genomic_DNA"/>
</dbReference>
<organism evidence="2 3">
    <name type="scientific">Micromonospora pisi</name>
    <dbReference type="NCBI Taxonomy" id="589240"/>
    <lineage>
        <taxon>Bacteria</taxon>
        <taxon>Bacillati</taxon>
        <taxon>Actinomycetota</taxon>
        <taxon>Actinomycetes</taxon>
        <taxon>Micromonosporales</taxon>
        <taxon>Micromonosporaceae</taxon>
        <taxon>Micromonospora</taxon>
    </lineage>
</organism>
<evidence type="ECO:0000313" key="3">
    <source>
        <dbReference type="Proteomes" id="UP000277671"/>
    </source>
</evidence>
<name>A0A495JIS4_9ACTN</name>
<feature type="compositionally biased region" description="Low complexity" evidence="1">
    <location>
        <begin position="30"/>
        <end position="44"/>
    </location>
</feature>
<gene>
    <name evidence="2" type="ORF">BDK92_3304</name>
</gene>
<comment type="caution">
    <text evidence="2">The sequence shown here is derived from an EMBL/GenBank/DDBJ whole genome shotgun (WGS) entry which is preliminary data.</text>
</comment>
<protein>
    <submittedName>
        <fullName evidence="2">Uncharacterized protein</fullName>
    </submittedName>
</protein>
<sequence>MLGAALLFLIVVLWSCTGPGKSDPNAGKGTPDTTPTGTPSPTATVLTPQTGAPPPSEGAEDPGPGGADPTVAGDPGPPAGDDPGPPPAGTVPEVPPPAAGSCTDEEISVVPVPLSKSIRQGETVGLQLKVKNISDRTCSRDLGADLQEVFIKSGAEKVWSSDTCGVKGTSVVSLVPNVEHTFQADWNGNRDSKCSGQAASGPDAGPGEYQIFARLGAKHSDPVTFTITN</sequence>
<keyword evidence="3" id="KW-1185">Reference proteome</keyword>